<gene>
    <name evidence="2" type="ORF">V6R86_06430</name>
</gene>
<evidence type="ECO:0000256" key="1">
    <source>
        <dbReference type="SAM" id="Phobius"/>
    </source>
</evidence>
<evidence type="ECO:0000313" key="3">
    <source>
        <dbReference type="Proteomes" id="UP001382935"/>
    </source>
</evidence>
<keyword evidence="1" id="KW-0472">Membrane</keyword>
<dbReference type="RefSeq" id="WP_338502977.1">
    <property type="nucleotide sequence ID" value="NZ_CP145607.1"/>
</dbReference>
<dbReference type="Proteomes" id="UP001382935">
    <property type="component" value="Chromosome"/>
</dbReference>
<name>A0ABZ2G3J3_9SPHN</name>
<keyword evidence="3" id="KW-1185">Reference proteome</keyword>
<reference evidence="2 3" key="1">
    <citation type="submission" date="2024-02" db="EMBL/GenBank/DDBJ databases">
        <title>Full genome sequence of Sphingomonas kaistensis.</title>
        <authorList>
            <person name="Poletto B.L."/>
            <person name="Silva G."/>
            <person name="Galante D."/>
            <person name="Campos K.R."/>
            <person name="Santos M.B.N."/>
            <person name="Sacchi C.T."/>
        </authorList>
    </citation>
    <scope>NUCLEOTIDE SEQUENCE [LARGE SCALE GENOMIC DNA]</scope>
    <source>
        <strain evidence="2 3">MA4R</strain>
    </source>
</reference>
<feature type="transmembrane region" description="Helical" evidence="1">
    <location>
        <begin position="59"/>
        <end position="80"/>
    </location>
</feature>
<feature type="transmembrane region" description="Helical" evidence="1">
    <location>
        <begin position="19"/>
        <end position="39"/>
    </location>
</feature>
<accession>A0ABZ2G3J3</accession>
<proteinExistence type="predicted"/>
<dbReference type="Pfam" id="PF11188">
    <property type="entry name" value="DUF2975"/>
    <property type="match status" value="1"/>
</dbReference>
<dbReference type="InterPro" id="IPR021354">
    <property type="entry name" value="DUF2975"/>
</dbReference>
<dbReference type="EMBL" id="CP145607">
    <property type="protein sequence ID" value="WWM70321.1"/>
    <property type="molecule type" value="Genomic_DNA"/>
</dbReference>
<protein>
    <submittedName>
        <fullName evidence="2">DUF2975 domain-containing protein</fullName>
    </submittedName>
</protein>
<keyword evidence="1" id="KW-0812">Transmembrane</keyword>
<organism evidence="2 3">
    <name type="scientific">Sphingomonas kaistensis</name>
    <dbReference type="NCBI Taxonomy" id="298708"/>
    <lineage>
        <taxon>Bacteria</taxon>
        <taxon>Pseudomonadati</taxon>
        <taxon>Pseudomonadota</taxon>
        <taxon>Alphaproteobacteria</taxon>
        <taxon>Sphingomonadales</taxon>
        <taxon>Sphingomonadaceae</taxon>
        <taxon>Sphingomonas</taxon>
    </lineage>
</organism>
<feature type="transmembrane region" description="Helical" evidence="1">
    <location>
        <begin position="149"/>
        <end position="168"/>
    </location>
</feature>
<keyword evidence="1" id="KW-1133">Transmembrane helix</keyword>
<evidence type="ECO:0000313" key="2">
    <source>
        <dbReference type="EMBL" id="WWM70321.1"/>
    </source>
</evidence>
<feature type="transmembrane region" description="Helical" evidence="1">
    <location>
        <begin position="110"/>
        <end position="129"/>
    </location>
</feature>
<sequence>MTAHAQDTLLSFGATFVRLLQWVCGMGCGLLVFLIPVILLRSQGLLPGVGDGFRSDILAASPLAVVAIFAMLALILAALFRFFGHLRAIIVSAGEGDPFTPRNAERLKTMAWLFLGVKVLSLLVGALRLHLANLVRPEGSGPDSLDFSVYDLNAVIIVLVLFTLARVFRQGAAMREDLNGTV</sequence>